<evidence type="ECO:0000256" key="2">
    <source>
        <dbReference type="SAM" id="SignalP"/>
    </source>
</evidence>
<sequence length="285" mass="33084">MCCSLLLFLNFCASPIDTITMVNCSSSMGEIGMRGDLFYTPRSRSLPFFSASFAAKIIVSQSVRHSRRDPSLKIKRVSKREHHLWMKRDSAGSGQKALNLVHTIEKLPNEKEVIYCMLDKWSAFETEFPVIAAAKALEILRRRRKWLRIIQVTKWLFSKGQVLTMGTFDTLLLAFDMDGRVDEAESVWKIILQTSTRSVSKKLFSRMIALYDHHHHPDKILEVFADMEELGVTPDNDSVTRIGRAFEMLGQNDKRDLLFKRYKSNWRYLHFNGEHVRVRSTETYN</sequence>
<evidence type="ECO:0000256" key="1">
    <source>
        <dbReference type="PROSITE-ProRule" id="PRU00708"/>
    </source>
</evidence>
<reference evidence="3 4" key="1">
    <citation type="submission" date="2020-08" db="EMBL/GenBank/DDBJ databases">
        <title>Plant Genome Project.</title>
        <authorList>
            <person name="Zhang R.-G."/>
        </authorList>
    </citation>
    <scope>NUCLEOTIDE SEQUENCE [LARGE SCALE GENOMIC DNA]</scope>
    <source>
        <tissue evidence="3">Rhizome</tissue>
    </source>
</reference>
<dbReference type="Proteomes" id="UP000734854">
    <property type="component" value="Unassembled WGS sequence"/>
</dbReference>
<feature type="signal peptide" evidence="2">
    <location>
        <begin position="1"/>
        <end position="18"/>
    </location>
</feature>
<keyword evidence="2" id="KW-0732">Signal</keyword>
<comment type="caution">
    <text evidence="3">The sequence shown here is derived from an EMBL/GenBank/DDBJ whole genome shotgun (WGS) entry which is preliminary data.</text>
</comment>
<dbReference type="InterPro" id="IPR002885">
    <property type="entry name" value="PPR_rpt"/>
</dbReference>
<feature type="repeat" description="PPR" evidence="1">
    <location>
        <begin position="200"/>
        <end position="234"/>
    </location>
</feature>
<keyword evidence="4" id="KW-1185">Reference proteome</keyword>
<evidence type="ECO:0000313" key="4">
    <source>
        <dbReference type="Proteomes" id="UP000734854"/>
    </source>
</evidence>
<dbReference type="EMBL" id="JACMSC010000020">
    <property type="protein sequence ID" value="KAG6471368.1"/>
    <property type="molecule type" value="Genomic_DNA"/>
</dbReference>
<proteinExistence type="predicted"/>
<organism evidence="3 4">
    <name type="scientific">Zingiber officinale</name>
    <name type="common">Ginger</name>
    <name type="synonym">Amomum zingiber</name>
    <dbReference type="NCBI Taxonomy" id="94328"/>
    <lineage>
        <taxon>Eukaryota</taxon>
        <taxon>Viridiplantae</taxon>
        <taxon>Streptophyta</taxon>
        <taxon>Embryophyta</taxon>
        <taxon>Tracheophyta</taxon>
        <taxon>Spermatophyta</taxon>
        <taxon>Magnoliopsida</taxon>
        <taxon>Liliopsida</taxon>
        <taxon>Zingiberales</taxon>
        <taxon>Zingiberaceae</taxon>
        <taxon>Zingiber</taxon>
    </lineage>
</organism>
<dbReference type="PROSITE" id="PS51375">
    <property type="entry name" value="PPR"/>
    <property type="match status" value="1"/>
</dbReference>
<dbReference type="PANTHER" id="PTHR46782">
    <property type="entry name" value="OS01G0757700 PROTEIN"/>
    <property type="match status" value="1"/>
</dbReference>
<name>A0A8J5ER89_ZINOF</name>
<dbReference type="PANTHER" id="PTHR46782:SF2">
    <property type="entry name" value="OS07G0545900 PROTEIN"/>
    <property type="match status" value="1"/>
</dbReference>
<protein>
    <recommendedName>
        <fullName evidence="5">Pentatricopeptide repeat-containing protein</fullName>
    </recommendedName>
</protein>
<dbReference type="InterPro" id="IPR044646">
    <property type="entry name" value="EMB1417-like"/>
</dbReference>
<accession>A0A8J5ER89</accession>
<dbReference type="AlphaFoldDB" id="A0A8J5ER89"/>
<evidence type="ECO:0008006" key="5">
    <source>
        <dbReference type="Google" id="ProtNLM"/>
    </source>
</evidence>
<feature type="chain" id="PRO_5035144974" description="Pentatricopeptide repeat-containing protein" evidence="2">
    <location>
        <begin position="19"/>
        <end position="285"/>
    </location>
</feature>
<evidence type="ECO:0000313" key="3">
    <source>
        <dbReference type="EMBL" id="KAG6471368.1"/>
    </source>
</evidence>
<dbReference type="OrthoDB" id="2014168at2759"/>
<gene>
    <name evidence="3" type="ORF">ZIOFF_068809</name>
</gene>